<dbReference type="GO" id="GO:0055085">
    <property type="term" value="P:transmembrane transport"/>
    <property type="evidence" value="ECO:0007669"/>
    <property type="project" value="InterPro"/>
</dbReference>
<dbReference type="SUPFAM" id="SSF161098">
    <property type="entry name" value="MetI-like"/>
    <property type="match status" value="1"/>
</dbReference>
<dbReference type="AlphaFoldDB" id="A0A075LVJ3"/>
<dbReference type="CDD" id="cd06261">
    <property type="entry name" value="TM_PBP2"/>
    <property type="match status" value="1"/>
</dbReference>
<dbReference type="PROSITE" id="PS50928">
    <property type="entry name" value="ABC_TM1"/>
    <property type="match status" value="1"/>
</dbReference>
<dbReference type="HOGENOM" id="CLU_016047_1_1_2"/>
<protein>
    <submittedName>
        <fullName evidence="9">Sugar transporter</fullName>
    </submittedName>
</protein>
<gene>
    <name evidence="9" type="ORF">PAP_08220</name>
</gene>
<feature type="transmembrane region" description="Helical" evidence="7">
    <location>
        <begin position="246"/>
        <end position="267"/>
    </location>
</feature>
<evidence type="ECO:0000256" key="5">
    <source>
        <dbReference type="ARBA" id="ARBA00022989"/>
    </source>
</evidence>
<evidence type="ECO:0000256" key="7">
    <source>
        <dbReference type="RuleBase" id="RU363032"/>
    </source>
</evidence>
<keyword evidence="5 7" id="KW-1133">Transmembrane helix</keyword>
<dbReference type="EMBL" id="CP006019">
    <property type="protein sequence ID" value="AIF70032.1"/>
    <property type="molecule type" value="Genomic_DNA"/>
</dbReference>
<dbReference type="OrthoDB" id="18784at2157"/>
<feature type="transmembrane region" description="Helical" evidence="7">
    <location>
        <begin position="187"/>
        <end position="209"/>
    </location>
</feature>
<feature type="domain" description="ABC transmembrane type-1" evidence="8">
    <location>
        <begin position="77"/>
        <end position="267"/>
    </location>
</feature>
<evidence type="ECO:0000313" key="10">
    <source>
        <dbReference type="Proteomes" id="UP000027981"/>
    </source>
</evidence>
<dbReference type="Gene3D" id="1.10.3720.10">
    <property type="entry name" value="MetI-like"/>
    <property type="match status" value="1"/>
</dbReference>
<dbReference type="eggNOG" id="arCOG00159">
    <property type="taxonomic scope" value="Archaea"/>
</dbReference>
<dbReference type="GO" id="GO:0005886">
    <property type="term" value="C:plasma membrane"/>
    <property type="evidence" value="ECO:0007669"/>
    <property type="project" value="UniProtKB-SubCell"/>
</dbReference>
<dbReference type="GeneID" id="24842744"/>
<dbReference type="Pfam" id="PF00528">
    <property type="entry name" value="BPD_transp_1"/>
    <property type="match status" value="1"/>
</dbReference>
<evidence type="ECO:0000256" key="4">
    <source>
        <dbReference type="ARBA" id="ARBA00022692"/>
    </source>
</evidence>
<feature type="transmembrane region" description="Helical" evidence="7">
    <location>
        <begin position="145"/>
        <end position="166"/>
    </location>
</feature>
<keyword evidence="10" id="KW-1185">Reference proteome</keyword>
<feature type="transmembrane region" description="Helical" evidence="7">
    <location>
        <begin position="114"/>
        <end position="139"/>
    </location>
</feature>
<evidence type="ECO:0000256" key="1">
    <source>
        <dbReference type="ARBA" id="ARBA00004651"/>
    </source>
</evidence>
<feature type="transmembrane region" description="Helical" evidence="7">
    <location>
        <begin position="81"/>
        <end position="102"/>
    </location>
</feature>
<proteinExistence type="inferred from homology"/>
<dbReference type="InterPro" id="IPR035906">
    <property type="entry name" value="MetI-like_sf"/>
</dbReference>
<dbReference type="PANTHER" id="PTHR43744:SF12">
    <property type="entry name" value="ABC TRANSPORTER PERMEASE PROTEIN MG189-RELATED"/>
    <property type="match status" value="1"/>
</dbReference>
<evidence type="ECO:0000256" key="2">
    <source>
        <dbReference type="ARBA" id="ARBA00022448"/>
    </source>
</evidence>
<keyword evidence="2 7" id="KW-0813">Transport</keyword>
<sequence length="282" mass="31845">MTPKEKEMLIRKIWILITYAVLLTFALVYLMPFIRSLVASFMTWAQASRYPPDWIPNPFTLENYQKLFRLDLFPRWIRNTALYAGIIIAGNILFSSMAGYAFARLKFPGRDIIFSALLSLLMIPMFVTLVPNYIIIYKLGLIDNIFGLALLGLVNVSSIFLMRQYFMSLSNEIFEAARLDGCGPIKAFFYIALPLSKPVLGAVAVYQFLGSWNAFIGPLIFLRSPENFTLPVGLSFAFQRAMWTEYTPIIAGSLVASAPTILMFLILNRYLIRGIVITGGKG</sequence>
<evidence type="ECO:0000256" key="6">
    <source>
        <dbReference type="ARBA" id="ARBA00023136"/>
    </source>
</evidence>
<comment type="subcellular location">
    <subcellularLocation>
        <location evidence="1 7">Cell membrane</location>
        <topology evidence="1 7">Multi-pass membrane protein</topology>
    </subcellularLocation>
</comment>
<dbReference type="STRING" id="1343739.PAP_08220"/>
<dbReference type="RefSeq" id="WP_052649127.1">
    <property type="nucleotide sequence ID" value="NZ_CP006019.1"/>
</dbReference>
<dbReference type="InterPro" id="IPR000515">
    <property type="entry name" value="MetI-like"/>
</dbReference>
<reference evidence="9 10" key="2">
    <citation type="journal article" date="2015" name="Genome Announc.">
        <title>Complete Genome Sequence of Hyperthermophilic Piezophilic Archaeon Palaeococcus pacificus DY20341T, Isolated from Deep-Sea Hydrothermal Sediments.</title>
        <authorList>
            <person name="Zeng X."/>
            <person name="Jebbar M."/>
            <person name="Shao Z."/>
        </authorList>
    </citation>
    <scope>NUCLEOTIDE SEQUENCE [LARGE SCALE GENOMIC DNA]</scope>
    <source>
        <strain evidence="9 10">DY20341</strain>
    </source>
</reference>
<dbReference type="PANTHER" id="PTHR43744">
    <property type="entry name" value="ABC TRANSPORTER PERMEASE PROTEIN MG189-RELATED-RELATED"/>
    <property type="match status" value="1"/>
</dbReference>
<keyword evidence="9" id="KW-0762">Sugar transport</keyword>
<keyword evidence="4 7" id="KW-0812">Transmembrane</keyword>
<evidence type="ECO:0000259" key="8">
    <source>
        <dbReference type="PROSITE" id="PS50928"/>
    </source>
</evidence>
<organism evidence="9 10">
    <name type="scientific">Palaeococcus pacificus DY20341</name>
    <dbReference type="NCBI Taxonomy" id="1343739"/>
    <lineage>
        <taxon>Archaea</taxon>
        <taxon>Methanobacteriati</taxon>
        <taxon>Methanobacteriota</taxon>
        <taxon>Thermococci</taxon>
        <taxon>Thermococcales</taxon>
        <taxon>Thermococcaceae</taxon>
        <taxon>Palaeococcus</taxon>
    </lineage>
</organism>
<name>A0A075LVJ3_9EURY</name>
<accession>A0A075LVJ3</accession>
<dbReference type="Proteomes" id="UP000027981">
    <property type="component" value="Chromosome"/>
</dbReference>
<dbReference type="KEGG" id="ppac:PAP_08220"/>
<reference evidence="10" key="1">
    <citation type="submission" date="2013-06" db="EMBL/GenBank/DDBJ databases">
        <title>Complete Genome Sequence of Hyperthermophilic Palaeococcus pacificus DY20341T, Isolated from a Deep-Sea Hydrothermal Sediments.</title>
        <authorList>
            <person name="Zeng X."/>
            <person name="Shao Z."/>
        </authorList>
    </citation>
    <scope>NUCLEOTIDE SEQUENCE [LARGE SCALE GENOMIC DNA]</scope>
    <source>
        <strain evidence="10">DY20341</strain>
    </source>
</reference>
<feature type="transmembrane region" description="Helical" evidence="7">
    <location>
        <begin position="12"/>
        <end position="34"/>
    </location>
</feature>
<evidence type="ECO:0000256" key="3">
    <source>
        <dbReference type="ARBA" id="ARBA00022475"/>
    </source>
</evidence>
<evidence type="ECO:0000313" key="9">
    <source>
        <dbReference type="EMBL" id="AIF70032.1"/>
    </source>
</evidence>
<comment type="similarity">
    <text evidence="7">Belongs to the binding-protein-dependent transport system permease family.</text>
</comment>
<keyword evidence="6 7" id="KW-0472">Membrane</keyword>
<keyword evidence="3" id="KW-1003">Cell membrane</keyword>